<gene>
    <name evidence="6" type="ORF">GQ588_00270</name>
</gene>
<dbReference type="GO" id="GO:0051536">
    <property type="term" value="F:iron-sulfur cluster binding"/>
    <property type="evidence" value="ECO:0007669"/>
    <property type="project" value="UniProtKB-KW"/>
</dbReference>
<dbReference type="PANTHER" id="PTHR43306:SF1">
    <property type="entry name" value="7,8-DIHYDRO-6-HYDROXYMETHYLPTERIN DIMETHYLTRANSFERASE"/>
    <property type="match status" value="1"/>
</dbReference>
<dbReference type="SUPFAM" id="SSF102114">
    <property type="entry name" value="Radical SAM enzymes"/>
    <property type="match status" value="1"/>
</dbReference>
<dbReference type="GO" id="GO:0046872">
    <property type="term" value="F:metal ion binding"/>
    <property type="evidence" value="ECO:0007669"/>
    <property type="project" value="UniProtKB-KW"/>
</dbReference>
<evidence type="ECO:0000256" key="3">
    <source>
        <dbReference type="ARBA" id="ARBA00023004"/>
    </source>
</evidence>
<dbReference type="CDD" id="cd01335">
    <property type="entry name" value="Radical_SAM"/>
    <property type="match status" value="1"/>
</dbReference>
<reference evidence="6 7" key="1">
    <citation type="submission" date="2019-12" db="EMBL/GenBank/DDBJ databases">
        <title>Sequence classification of anaerobic respiratory reductive dehalogenases: First we see many, then we see few.</title>
        <authorList>
            <person name="Molenda O."/>
            <person name="Puentes Jacome L.A."/>
            <person name="Cao X."/>
            <person name="Nesbo C.L."/>
            <person name="Tang S."/>
            <person name="Morson N."/>
            <person name="Patron J."/>
            <person name="Lomheim L."/>
            <person name="Wishart D.S."/>
            <person name="Edwards E.A."/>
        </authorList>
    </citation>
    <scope>NUCLEOTIDE SEQUENCE [LARGE SCALE GENOMIC DNA]</scope>
    <source>
        <strain evidence="6 7">12DCA</strain>
    </source>
</reference>
<dbReference type="InterPro" id="IPR058240">
    <property type="entry name" value="rSAM_sf"/>
</dbReference>
<dbReference type="PROSITE" id="PS51918">
    <property type="entry name" value="RADICAL_SAM"/>
    <property type="match status" value="1"/>
</dbReference>
<dbReference type="AlphaFoldDB" id="A0A857DKK2"/>
<dbReference type="RefSeq" id="WP_158208680.1">
    <property type="nucleotide sequence ID" value="NZ_CP046996.1"/>
</dbReference>
<dbReference type="PANTHER" id="PTHR43306">
    <property type="entry name" value="7,8-DIHYDRO-6-HYDROXYMETHYLPTERIN DIMETHYLTRANSFERASE"/>
    <property type="match status" value="1"/>
</dbReference>
<dbReference type="InterPro" id="IPR034474">
    <property type="entry name" value="Methyltransferase_Class_D"/>
</dbReference>
<feature type="domain" description="Radical SAM core" evidence="5">
    <location>
        <begin position="96"/>
        <end position="313"/>
    </location>
</feature>
<dbReference type="NCBIfam" id="NF045646">
    <property type="entry name" value="rSAM_Se_TrsS"/>
    <property type="match status" value="1"/>
</dbReference>
<dbReference type="SFLD" id="SFLDG01100">
    <property type="entry name" value="methyltransferase_(Class_D)"/>
    <property type="match status" value="1"/>
</dbReference>
<dbReference type="InterPro" id="IPR056488">
    <property type="entry name" value="Zn_ribbon_HMPTM"/>
</dbReference>
<dbReference type="SFLD" id="SFLDG01067">
    <property type="entry name" value="SPASM/twitch_domain_containing"/>
    <property type="match status" value="1"/>
</dbReference>
<dbReference type="Proteomes" id="UP000430508">
    <property type="component" value="Chromosome"/>
</dbReference>
<protein>
    <submittedName>
        <fullName evidence="6">Radical SAM protein</fullName>
    </submittedName>
</protein>
<dbReference type="InterPro" id="IPR013785">
    <property type="entry name" value="Aldolase_TIM"/>
</dbReference>
<evidence type="ECO:0000313" key="6">
    <source>
        <dbReference type="EMBL" id="QHA01824.1"/>
    </source>
</evidence>
<evidence type="ECO:0000313" key="7">
    <source>
        <dbReference type="Proteomes" id="UP000430508"/>
    </source>
</evidence>
<dbReference type="InterPro" id="IPR006638">
    <property type="entry name" value="Elp3/MiaA/NifB-like_rSAM"/>
</dbReference>
<dbReference type="Pfam" id="PF23545">
    <property type="entry name" value="Zn_ribbon_HMPTM"/>
    <property type="match status" value="1"/>
</dbReference>
<name>A0A857DKK2_9FIRM</name>
<keyword evidence="2" id="KW-0479">Metal-binding</keyword>
<proteinExistence type="predicted"/>
<dbReference type="InterPro" id="IPR007197">
    <property type="entry name" value="rSAM"/>
</dbReference>
<sequence length="469" mass="52107">MNESNERKARKKVLKETVSVCPVCLERIPAQKTAYGDNIYLEKTCPEHGDFKSLVWEGKPRYQVWLRQEDNNKPVICDTETERSCPYDCGICPQHEQQACCVLIELTQRCNQNCRFCFADAGHALAEMSLEEISSLYDSLLERSPGRPFNIQLSGGEPTLREDLVEIIRLGKEKGFPYIQVNSNGKLLAADPAYAQSLAAAGLDCVFLQFDGTDDDVYREIRSEPLLAVKKQAIKNCGQAGVSVVLVVTVVPGVNDGQIGTIVDFLLANLPAVRGIHFQPVSYFGRFPKEPSDEMRYTIPKLLRDLEDQTQGRLRTANFIPLATGHSLCSFHGTFQLNPDGQITAISTPPEKACCSCGQDAIIGARNYLGRKWGARTGNALGGSKSDGDSGVGSEHGEPAFDDWDLFIKQIHENGFNITAMAFQDVWNIDLERLQKCRVHVATPTHKLIPFCAYNLTDQEGRSLYGRYC</sequence>
<dbReference type="Pfam" id="PF04055">
    <property type="entry name" value="Radical_SAM"/>
    <property type="match status" value="1"/>
</dbReference>
<evidence type="ECO:0000256" key="2">
    <source>
        <dbReference type="ARBA" id="ARBA00022723"/>
    </source>
</evidence>
<evidence type="ECO:0000256" key="1">
    <source>
        <dbReference type="ARBA" id="ARBA00022691"/>
    </source>
</evidence>
<evidence type="ECO:0000256" key="4">
    <source>
        <dbReference type="ARBA" id="ARBA00023014"/>
    </source>
</evidence>
<dbReference type="SMART" id="SM00729">
    <property type="entry name" value="Elp3"/>
    <property type="match status" value="1"/>
</dbReference>
<dbReference type="EMBL" id="CP046996">
    <property type="protein sequence ID" value="QHA01824.1"/>
    <property type="molecule type" value="Genomic_DNA"/>
</dbReference>
<evidence type="ECO:0000259" key="5">
    <source>
        <dbReference type="PROSITE" id="PS51918"/>
    </source>
</evidence>
<keyword evidence="4" id="KW-0411">Iron-sulfur</keyword>
<dbReference type="GO" id="GO:0003824">
    <property type="term" value="F:catalytic activity"/>
    <property type="evidence" value="ECO:0007669"/>
    <property type="project" value="InterPro"/>
</dbReference>
<keyword evidence="1" id="KW-0949">S-adenosyl-L-methionine</keyword>
<dbReference type="Gene3D" id="3.20.20.70">
    <property type="entry name" value="Aldolase class I"/>
    <property type="match status" value="1"/>
</dbReference>
<keyword evidence="3" id="KW-0408">Iron</keyword>
<dbReference type="InterPro" id="IPR054698">
    <property type="entry name" value="rSAM_Se_TrsS"/>
</dbReference>
<dbReference type="SFLD" id="SFLDS00029">
    <property type="entry name" value="Radical_SAM"/>
    <property type="match status" value="1"/>
</dbReference>
<organism evidence="6 7">
    <name type="scientific">Dehalobacter restrictus</name>
    <dbReference type="NCBI Taxonomy" id="55583"/>
    <lineage>
        <taxon>Bacteria</taxon>
        <taxon>Bacillati</taxon>
        <taxon>Bacillota</taxon>
        <taxon>Clostridia</taxon>
        <taxon>Eubacteriales</taxon>
        <taxon>Desulfitobacteriaceae</taxon>
        <taxon>Dehalobacter</taxon>
    </lineage>
</organism>
<accession>A0A857DKK2</accession>